<feature type="transmembrane region" description="Helical" evidence="6">
    <location>
        <begin position="29"/>
        <end position="53"/>
    </location>
</feature>
<comment type="caution">
    <text evidence="8">The sequence shown here is derived from an EMBL/GenBank/DDBJ whole genome shotgun (WGS) entry which is preliminary data.</text>
</comment>
<dbReference type="Proteomes" id="UP000580474">
    <property type="component" value="Unassembled WGS sequence"/>
</dbReference>
<evidence type="ECO:0000256" key="2">
    <source>
        <dbReference type="ARBA" id="ARBA00022475"/>
    </source>
</evidence>
<evidence type="ECO:0000313" key="9">
    <source>
        <dbReference type="Proteomes" id="UP000580474"/>
    </source>
</evidence>
<comment type="subcellular location">
    <subcellularLocation>
        <location evidence="1">Cell membrane</location>
        <topology evidence="1">Multi-pass membrane protein</topology>
    </subcellularLocation>
</comment>
<reference evidence="8 9" key="1">
    <citation type="submission" date="2020-08" db="EMBL/GenBank/DDBJ databases">
        <title>Sequencing the genomes of 1000 actinobacteria strains.</title>
        <authorList>
            <person name="Klenk H.-P."/>
        </authorList>
    </citation>
    <scope>NUCLEOTIDE SEQUENCE [LARGE SCALE GENOMIC DNA]</scope>
    <source>
        <strain evidence="8 9">DSM 45582</strain>
    </source>
</reference>
<feature type="transmembrane region" description="Helical" evidence="6">
    <location>
        <begin position="252"/>
        <end position="272"/>
    </location>
</feature>
<feature type="transmembrane region" description="Helical" evidence="6">
    <location>
        <begin position="335"/>
        <end position="357"/>
    </location>
</feature>
<proteinExistence type="predicted"/>
<feature type="transmembrane region" description="Helical" evidence="6">
    <location>
        <begin position="197"/>
        <end position="219"/>
    </location>
</feature>
<keyword evidence="4 6" id="KW-1133">Transmembrane helix</keyword>
<sequence length="785" mass="82599">MSRLRTWAADLVLGVRLAIGDRHTPWGRLALMTVGVGIGVTVLLASAGLPTWLDNRDQRLAERAMPATSSVTAETPAAVLGMNGSTSFHEHSIQGRLLQAQRPDAPVPPGLDRVPGPGELVVSPALGELLAQPESELLRQRLAGHVVGHIGDAGLLAPGELYYYAGTTGLTEWNATYRVDDHFGERRDNDGMSQDAWLLWMTGICVLLVPVIVFVVSTARLAEAARQRRLAALRLVGAGAWQVRRIASGESLVGALAGVVAGWAMFLGVRAVAGNVEVATNSVSTQDLSPVWWLAVLISIGVPVMTVVLSLASLRGAVDDPLRWVRQGMPVRRRLWVRCVPLVAGVALIGLTAAMRWTNDGLFVYMLVSAVTLILVSVPLLLPWTVDALARSSSGGPVAWQLAVRRLHFTSGTAARSVSAIAVVVTGVIGLQTLIASVEATVGEDRAVPLPTPGITVSAQEDLQGRDGLASALTEISSLPGVHAVVGGHSASLTSGDESPHRSVAIADCATIARDTELEPEECADGAAYRTATGRGENVQGDGADRPLREGELFEIFGRGSQATGPGTVAWQVPPHQDIEEPTDDLKSADLVLTPAAAVGIPMDMRSVWLDIETDGPVAPELLESVRNVVAANLTGGSVNTSYSDQNLTETVEQIRAVKHALLLGALVTFSLIGCSLLVTAIEQIQERTRPMAVLGAVGARRSTLVWSAFLQNAVPMLLTAVLAVPIGLGLGTLLIVTLFRIYPVFDLAGMGVVLSFAAVSVLVVTALTAPALSRAMSSEGLHTE</sequence>
<feature type="transmembrane region" description="Helical" evidence="6">
    <location>
        <begin position="363"/>
        <end position="382"/>
    </location>
</feature>
<feature type="transmembrane region" description="Helical" evidence="6">
    <location>
        <begin position="717"/>
        <end position="740"/>
    </location>
</feature>
<dbReference type="GO" id="GO:0005886">
    <property type="term" value="C:plasma membrane"/>
    <property type="evidence" value="ECO:0007669"/>
    <property type="project" value="UniProtKB-SubCell"/>
</dbReference>
<keyword evidence="9" id="KW-1185">Reference proteome</keyword>
<evidence type="ECO:0000256" key="1">
    <source>
        <dbReference type="ARBA" id="ARBA00004651"/>
    </source>
</evidence>
<name>A0A840NMS0_9PSEU</name>
<feature type="transmembrane region" description="Helical" evidence="6">
    <location>
        <begin position="752"/>
        <end position="773"/>
    </location>
</feature>
<evidence type="ECO:0000313" key="8">
    <source>
        <dbReference type="EMBL" id="MBB5069547.1"/>
    </source>
</evidence>
<dbReference type="InterPro" id="IPR003838">
    <property type="entry name" value="ABC3_permease_C"/>
</dbReference>
<gene>
    <name evidence="8" type="ORF">BJ969_002635</name>
</gene>
<dbReference type="AlphaFoldDB" id="A0A840NMS0"/>
<evidence type="ECO:0000256" key="5">
    <source>
        <dbReference type="ARBA" id="ARBA00023136"/>
    </source>
</evidence>
<feature type="domain" description="ABC3 transporter permease C-terminal" evidence="7">
    <location>
        <begin position="666"/>
        <end position="773"/>
    </location>
</feature>
<accession>A0A840NMS0</accession>
<organism evidence="8 9">
    <name type="scientific">Saccharopolyspora gloriosae</name>
    <dbReference type="NCBI Taxonomy" id="455344"/>
    <lineage>
        <taxon>Bacteria</taxon>
        <taxon>Bacillati</taxon>
        <taxon>Actinomycetota</taxon>
        <taxon>Actinomycetes</taxon>
        <taxon>Pseudonocardiales</taxon>
        <taxon>Pseudonocardiaceae</taxon>
        <taxon>Saccharopolyspora</taxon>
    </lineage>
</organism>
<evidence type="ECO:0000256" key="6">
    <source>
        <dbReference type="SAM" id="Phobius"/>
    </source>
</evidence>
<feature type="transmembrane region" description="Helical" evidence="6">
    <location>
        <begin position="292"/>
        <end position="314"/>
    </location>
</feature>
<dbReference type="EMBL" id="JACHIV010000001">
    <property type="protein sequence ID" value="MBB5069547.1"/>
    <property type="molecule type" value="Genomic_DNA"/>
</dbReference>
<evidence type="ECO:0000259" key="7">
    <source>
        <dbReference type="Pfam" id="PF02687"/>
    </source>
</evidence>
<keyword evidence="2" id="KW-1003">Cell membrane</keyword>
<feature type="transmembrane region" description="Helical" evidence="6">
    <location>
        <begin position="661"/>
        <end position="682"/>
    </location>
</feature>
<protein>
    <submittedName>
        <fullName evidence="8">ABC-type antimicrobial peptide transport system permease subunit</fullName>
    </submittedName>
</protein>
<keyword evidence="5 6" id="KW-0472">Membrane</keyword>
<dbReference type="Pfam" id="PF02687">
    <property type="entry name" value="FtsX"/>
    <property type="match status" value="2"/>
</dbReference>
<evidence type="ECO:0000256" key="4">
    <source>
        <dbReference type="ARBA" id="ARBA00022989"/>
    </source>
</evidence>
<feature type="domain" description="ABC3 transporter permease C-terminal" evidence="7">
    <location>
        <begin position="204"/>
        <end position="316"/>
    </location>
</feature>
<evidence type="ECO:0000256" key="3">
    <source>
        <dbReference type="ARBA" id="ARBA00022692"/>
    </source>
</evidence>
<dbReference type="RefSeq" id="WP_184479222.1">
    <property type="nucleotide sequence ID" value="NZ_JACHIV010000001.1"/>
</dbReference>
<keyword evidence="3 6" id="KW-0812">Transmembrane</keyword>